<evidence type="ECO:0000313" key="2">
    <source>
        <dbReference type="EMBL" id="SDJ61667.1"/>
    </source>
</evidence>
<organism evidence="2 3">
    <name type="scientific">Salipiger marinus</name>
    <dbReference type="NCBI Taxonomy" id="555512"/>
    <lineage>
        <taxon>Bacteria</taxon>
        <taxon>Pseudomonadati</taxon>
        <taxon>Pseudomonadota</taxon>
        <taxon>Alphaproteobacteria</taxon>
        <taxon>Rhodobacterales</taxon>
        <taxon>Roseobacteraceae</taxon>
        <taxon>Salipiger</taxon>
    </lineage>
</organism>
<feature type="non-terminal residue" evidence="2">
    <location>
        <position position="1094"/>
    </location>
</feature>
<dbReference type="Gene3D" id="2.60.40.10">
    <property type="entry name" value="Immunoglobulins"/>
    <property type="match status" value="9"/>
</dbReference>
<name>A0A1G8V724_9RHOB</name>
<proteinExistence type="predicted"/>
<protein>
    <submittedName>
        <fullName evidence="2">VCBS repeat-containing protein</fullName>
    </submittedName>
</protein>
<evidence type="ECO:0000259" key="1">
    <source>
        <dbReference type="SMART" id="SM00858"/>
    </source>
</evidence>
<accession>A0A1G8V724</accession>
<dbReference type="SMART" id="SM00858">
    <property type="entry name" value="SAF"/>
    <property type="match status" value="7"/>
</dbReference>
<dbReference type="InterPro" id="IPR040853">
    <property type="entry name" value="RapA2_cadherin-like"/>
</dbReference>
<sequence length="1094" mass="106135">MPLDGVSTARVLADGSLEVTLDNGRILIFPPSEVTILDDGRILLSLQAEEELQLALAPDLPALGSIGVIAAGAALLPLASGGGDSGGSEPPPPLVIGGTEGGVTEDSATTNDTLTAGGTLTVNDVYVGETFFVAQTATAGRYGSFTLGTDGVWSYVADSSQTEIQSLGAGDTLTDSFTVTTAGGDTETVTVTITGTDDAAVIGGTTTGAVTEDSAVIDGALTASGTLTVSDTDAGEAMFVAQAATTGSYGSFSLGTDGVWSYSADNSQAAVQSLGAGETLTDSFTVTTAGGDTETVTLTITGTDDATVIGGTTTGAVTEDTAVTDGDLTASGTLTVSDADAGEAVFVAQSGTAGSYGSFSLGTDGVWSYSADNSQAAVQSLGAGETLTDSFTLTTAGGDTETVTLTITGTDDAAVVGGTTTGAVTEDAAVTDGALTASGTLTVSDADTGEAVFVTQSGTAGSYGSFTLGTDGVWSYSADNSQAAVQSLGAGETLTDSFTVTTAGGDTETVTLTITGTDDAAVIGGTTTGAVTEDAAVTDGALTASGTLTVSDADAGEAVFVAQSGTAGSYGSFTLGTDGVWSYSADNSQAAVQSLGAGDALTDSFTVTTAGGDTETVTVTITGTDDAAVIGGTATGAVTEDSSVTDGDLTASGTLTLSDADAGEAEFVAQNSSTGSYGSFTLGTDGVWSYSADNSQAAVQSLGAGETLTDSFTVTTAGGDTETVTVTITGTDDAAVIGGTTTGAVTEDTAVTDGDLMASGTLTVSDADTGEAVFVAQSGTAGSYGSFSLGTDGVWSYAADNSLAAVQSLGAGETLTDSFTVTTAGGDTETVTVTITGTDDAAVIGGTTTGAVTEDAAVTDGDLTASGTLTVSDVDSGEAVFVAQSGTAGSYGSFTLGTDGVWSYAADNSQAAVQSLGAGETLTDSFTVTTAGGDTETVTLTITGTDDAAVIGGTTTGAVTEDSAVTDGDLTASGMLTVSDVDSGEAVFVAQSGTTGSYGSFTLGTDGVWSYAADNSQAAVQSLGAGETLTDSFTVTTAGGDTETVTLTITGTDDAAVIAGNRTGSVTEDSAVTNGMLTTGGTLTVSDTDTGEAV</sequence>
<dbReference type="NCBIfam" id="TIGR01965">
    <property type="entry name" value="VCBS_repeat"/>
    <property type="match status" value="9"/>
</dbReference>
<dbReference type="PANTHER" id="PTHR14139:SF2">
    <property type="entry name" value="CALSYNTENIN-1"/>
    <property type="match status" value="1"/>
</dbReference>
<reference evidence="3" key="1">
    <citation type="submission" date="2016-10" db="EMBL/GenBank/DDBJ databases">
        <authorList>
            <person name="Varghese N."/>
            <person name="Submissions S."/>
        </authorList>
    </citation>
    <scope>NUCLEOTIDE SEQUENCE [LARGE SCALE GENOMIC DNA]</scope>
    <source>
        <strain evidence="3">DSM 26424</strain>
    </source>
</reference>
<dbReference type="InterPro" id="IPR013974">
    <property type="entry name" value="SAF"/>
</dbReference>
<feature type="domain" description="SAF" evidence="1">
    <location>
        <begin position="800"/>
        <end position="864"/>
    </location>
</feature>
<feature type="domain" description="SAF" evidence="1">
    <location>
        <begin position="693"/>
        <end position="757"/>
    </location>
</feature>
<dbReference type="PANTHER" id="PTHR14139">
    <property type="entry name" value="CALSYNTENIN"/>
    <property type="match status" value="1"/>
</dbReference>
<dbReference type="InterPro" id="IPR010221">
    <property type="entry name" value="VCBS_dom"/>
</dbReference>
<keyword evidence="3" id="KW-1185">Reference proteome</keyword>
<dbReference type="EMBL" id="FNEJ01000071">
    <property type="protein sequence ID" value="SDJ61667.1"/>
    <property type="molecule type" value="Genomic_DNA"/>
</dbReference>
<feature type="domain" description="SAF" evidence="1">
    <location>
        <begin position="479"/>
        <end position="543"/>
    </location>
</feature>
<dbReference type="Proteomes" id="UP000199093">
    <property type="component" value="Unassembled WGS sequence"/>
</dbReference>
<evidence type="ECO:0000313" key="3">
    <source>
        <dbReference type="Proteomes" id="UP000199093"/>
    </source>
</evidence>
<dbReference type="STRING" id="555512.SAMN04487993_10711"/>
<dbReference type="AlphaFoldDB" id="A0A1G8V724"/>
<feature type="domain" description="SAF" evidence="1">
    <location>
        <begin position="265"/>
        <end position="329"/>
    </location>
</feature>
<feature type="domain" description="SAF" evidence="1">
    <location>
        <begin position="586"/>
        <end position="650"/>
    </location>
</feature>
<feature type="domain" description="SAF" evidence="1">
    <location>
        <begin position="372"/>
        <end position="436"/>
    </location>
</feature>
<gene>
    <name evidence="2" type="ORF">SAMN04487993_10711</name>
</gene>
<dbReference type="InterPro" id="IPR013783">
    <property type="entry name" value="Ig-like_fold"/>
</dbReference>
<feature type="domain" description="SAF" evidence="1">
    <location>
        <begin position="907"/>
        <end position="971"/>
    </location>
</feature>
<dbReference type="Pfam" id="PF17803">
    <property type="entry name" value="Cadherin_4"/>
    <property type="match status" value="8"/>
</dbReference>